<dbReference type="EMBL" id="PEBW01000006">
    <property type="protein sequence ID" value="PTQ51290.1"/>
    <property type="molecule type" value="Genomic_DNA"/>
</dbReference>
<comment type="catalytic activity">
    <reaction evidence="12 13 14">
        <text>tRNA(Lys) + L-lysine + ATP = L-lysyl-tRNA(Lys) + AMP + diphosphate</text>
        <dbReference type="Rhea" id="RHEA:20792"/>
        <dbReference type="Rhea" id="RHEA-COMP:9696"/>
        <dbReference type="Rhea" id="RHEA-COMP:9697"/>
        <dbReference type="ChEBI" id="CHEBI:30616"/>
        <dbReference type="ChEBI" id="CHEBI:32551"/>
        <dbReference type="ChEBI" id="CHEBI:33019"/>
        <dbReference type="ChEBI" id="CHEBI:78442"/>
        <dbReference type="ChEBI" id="CHEBI:78529"/>
        <dbReference type="ChEBI" id="CHEBI:456215"/>
        <dbReference type="EC" id="6.1.1.6"/>
    </reaction>
</comment>
<evidence type="ECO:0000256" key="9">
    <source>
        <dbReference type="ARBA" id="ARBA00022842"/>
    </source>
</evidence>
<keyword evidence="4 13" id="KW-0963">Cytoplasm</keyword>
<reference evidence="16 17" key="1">
    <citation type="submission" date="2017-08" db="EMBL/GenBank/DDBJ databases">
        <title>Burning lignite coal seam in the remote Altai Mountains harbors a hydrogen-driven thermophilic microbial community.</title>
        <authorList>
            <person name="Kadnikov V.V."/>
            <person name="Mardanov A.V."/>
            <person name="Ivasenko D."/>
            <person name="Beletsky A.V."/>
            <person name="Karnachuk O.V."/>
            <person name="Ravin N.V."/>
        </authorList>
    </citation>
    <scope>NUCLEOTIDE SEQUENCE [LARGE SCALE GENOMIC DNA]</scope>
    <source>
        <strain evidence="16">AL31</strain>
    </source>
</reference>
<evidence type="ECO:0000256" key="10">
    <source>
        <dbReference type="ARBA" id="ARBA00022917"/>
    </source>
</evidence>
<feature type="domain" description="Aminoacyl-transfer RNA synthetases class-II family profile" evidence="15">
    <location>
        <begin position="181"/>
        <end position="499"/>
    </location>
</feature>
<dbReference type="GO" id="GO:0005829">
    <property type="term" value="C:cytosol"/>
    <property type="evidence" value="ECO:0007669"/>
    <property type="project" value="TreeGrafter"/>
</dbReference>
<keyword evidence="10 13" id="KW-0648">Protein biosynthesis</keyword>
<dbReference type="InterPro" id="IPR004364">
    <property type="entry name" value="Aa-tRNA-synt_II"/>
</dbReference>
<keyword evidence="5 13" id="KW-0436">Ligase</keyword>
<dbReference type="HAMAP" id="MF_00252">
    <property type="entry name" value="Lys_tRNA_synth_class2"/>
    <property type="match status" value="1"/>
</dbReference>
<dbReference type="GO" id="GO:0000287">
    <property type="term" value="F:magnesium ion binding"/>
    <property type="evidence" value="ECO:0007669"/>
    <property type="project" value="UniProtKB-UniRule"/>
</dbReference>
<evidence type="ECO:0000256" key="8">
    <source>
        <dbReference type="ARBA" id="ARBA00022840"/>
    </source>
</evidence>
<dbReference type="GO" id="GO:0140096">
    <property type="term" value="F:catalytic activity, acting on a protein"/>
    <property type="evidence" value="ECO:0007669"/>
    <property type="project" value="UniProtKB-ARBA"/>
</dbReference>
<dbReference type="GO" id="GO:0000049">
    <property type="term" value="F:tRNA binding"/>
    <property type="evidence" value="ECO:0007669"/>
    <property type="project" value="TreeGrafter"/>
</dbReference>
<name>A0A2T5G528_9BACL</name>
<dbReference type="AlphaFoldDB" id="A0A2T5G528"/>
<dbReference type="InterPro" id="IPR004365">
    <property type="entry name" value="NA-bd_OB_tRNA"/>
</dbReference>
<sequence length="504" mass="57790">MSEERFTGVTPEEELRANRLRKLAALREKGIDPFGARYPRTALAADLHAAYDGLSGEELERYGKRVRVAGRLISKRVMGRASFGHLQDMSGRIQIYVRQDEVGESLYALFRDGDVGDFWGVEGPVMKTKTGETTVRAEALTFLTKSLRPLPEKYHGLKDVETRYRRRYLDLIVNRDVFDVFVARTKILRAIRRFLDERGFLEVETPTLQTIAGGAAARPFVTHHNALDMQMYLRIAIELYLKRLIVGGVEKVYEIGRVYRNEGLSTKHNPEFTMLELYEAYADMEDMMRLTEELLAFVAKEVLGTTRIRYGEWEIDLTPPFRRARMADLIREVTGVDFTRPMDDAEARRLAELHGVVLEPYHTFGHVVNEFFEQKVEGRLIQPTFVIGHPLAVSPLAKTDPADPRFTLRFELYVAGREHANAFSELNDPLEQRERFLAQLEERRRGNVEAHALDEDFLEALEYGMPPTGGLGIGIDRLVMLLTNQPSIRDVIFFPHMRPRSEGE</sequence>
<dbReference type="NCBIfam" id="NF001756">
    <property type="entry name" value="PRK00484.1"/>
    <property type="match status" value="1"/>
</dbReference>
<dbReference type="SUPFAM" id="SSF55681">
    <property type="entry name" value="Class II aaRS and biotin synthetases"/>
    <property type="match status" value="1"/>
</dbReference>
<evidence type="ECO:0000259" key="15">
    <source>
        <dbReference type="PROSITE" id="PS50862"/>
    </source>
</evidence>
<evidence type="ECO:0000256" key="2">
    <source>
        <dbReference type="ARBA" id="ARBA00008226"/>
    </source>
</evidence>
<dbReference type="InterPro" id="IPR044136">
    <property type="entry name" value="Lys-tRNA-ligase_II_N"/>
</dbReference>
<evidence type="ECO:0000256" key="12">
    <source>
        <dbReference type="ARBA" id="ARBA00048573"/>
    </source>
</evidence>
<comment type="subcellular location">
    <subcellularLocation>
        <location evidence="1 13">Cytoplasm</location>
    </subcellularLocation>
</comment>
<comment type="caution">
    <text evidence="16">The sequence shown here is derived from an EMBL/GenBank/DDBJ whole genome shotgun (WGS) entry which is preliminary data.</text>
</comment>
<dbReference type="InterPro" id="IPR006195">
    <property type="entry name" value="aa-tRNA-synth_II"/>
</dbReference>
<keyword evidence="6 13" id="KW-0479">Metal-binding</keyword>
<evidence type="ECO:0000256" key="7">
    <source>
        <dbReference type="ARBA" id="ARBA00022741"/>
    </source>
</evidence>
<dbReference type="GO" id="GO:0016740">
    <property type="term" value="F:transferase activity"/>
    <property type="evidence" value="ECO:0007669"/>
    <property type="project" value="UniProtKB-ARBA"/>
</dbReference>
<dbReference type="Proteomes" id="UP000244016">
    <property type="component" value="Unassembled WGS sequence"/>
</dbReference>
<accession>A0A2T5G528</accession>
<dbReference type="FunFam" id="3.30.930.10:FF:000001">
    <property type="entry name" value="Lysine--tRNA ligase"/>
    <property type="match status" value="1"/>
</dbReference>
<evidence type="ECO:0000256" key="5">
    <source>
        <dbReference type="ARBA" id="ARBA00022598"/>
    </source>
</evidence>
<dbReference type="FunFam" id="2.40.50.140:FF:000024">
    <property type="entry name" value="Lysine--tRNA ligase"/>
    <property type="match status" value="1"/>
</dbReference>
<dbReference type="EC" id="6.1.1.6" evidence="13"/>
<dbReference type="Pfam" id="PF00152">
    <property type="entry name" value="tRNA-synt_2"/>
    <property type="match status" value="1"/>
</dbReference>
<dbReference type="PANTHER" id="PTHR42918">
    <property type="entry name" value="LYSYL-TRNA SYNTHETASE"/>
    <property type="match status" value="1"/>
</dbReference>
<protein>
    <recommendedName>
        <fullName evidence="13">Lysine--tRNA ligase</fullName>
        <ecNumber evidence="13">6.1.1.6</ecNumber>
    </recommendedName>
    <alternativeName>
        <fullName evidence="13">Lysyl-tRNA synthetase</fullName>
        <shortName evidence="13">LysRS</shortName>
    </alternativeName>
</protein>
<evidence type="ECO:0000313" key="16">
    <source>
        <dbReference type="EMBL" id="PTQ51290.1"/>
    </source>
</evidence>
<comment type="similarity">
    <text evidence="2 13">Belongs to the class-II aminoacyl-tRNA synthetase family.</text>
</comment>
<dbReference type="CDD" id="cd00775">
    <property type="entry name" value="LysRS_core"/>
    <property type="match status" value="1"/>
</dbReference>
<evidence type="ECO:0000256" key="4">
    <source>
        <dbReference type="ARBA" id="ARBA00022490"/>
    </source>
</evidence>
<dbReference type="NCBIfam" id="TIGR00499">
    <property type="entry name" value="lysS_bact"/>
    <property type="match status" value="1"/>
</dbReference>
<evidence type="ECO:0000256" key="11">
    <source>
        <dbReference type="ARBA" id="ARBA00023146"/>
    </source>
</evidence>
<dbReference type="InterPro" id="IPR012340">
    <property type="entry name" value="NA-bd_OB-fold"/>
</dbReference>
<feature type="binding site" evidence="13">
    <location>
        <position position="418"/>
    </location>
    <ligand>
        <name>Mg(2+)</name>
        <dbReference type="ChEBI" id="CHEBI:18420"/>
        <label>2</label>
    </ligand>
</feature>
<keyword evidence="9 13" id="KW-0460">Magnesium</keyword>
<dbReference type="PRINTS" id="PR00982">
    <property type="entry name" value="TRNASYNTHLYS"/>
</dbReference>
<dbReference type="PROSITE" id="PS50862">
    <property type="entry name" value="AA_TRNA_LIGASE_II"/>
    <property type="match status" value="1"/>
</dbReference>
<dbReference type="Gene3D" id="2.40.50.140">
    <property type="entry name" value="Nucleic acid-binding proteins"/>
    <property type="match status" value="1"/>
</dbReference>
<dbReference type="InterPro" id="IPR045864">
    <property type="entry name" value="aa-tRNA-synth_II/BPL/LPL"/>
</dbReference>
<organism evidence="16 17">
    <name type="scientific">Brockia lithotrophica</name>
    <dbReference type="NCBI Taxonomy" id="933949"/>
    <lineage>
        <taxon>Bacteria</taxon>
        <taxon>Bacillati</taxon>
        <taxon>Bacillota</taxon>
        <taxon>Bacilli</taxon>
        <taxon>Bacillales</taxon>
        <taxon>Bacillales Family X. Incertae Sedis</taxon>
        <taxon>Brockia</taxon>
    </lineage>
</organism>
<evidence type="ECO:0000256" key="6">
    <source>
        <dbReference type="ARBA" id="ARBA00022723"/>
    </source>
</evidence>
<evidence type="ECO:0000256" key="3">
    <source>
        <dbReference type="ARBA" id="ARBA00011738"/>
    </source>
</evidence>
<dbReference type="InterPro" id="IPR018149">
    <property type="entry name" value="Lys-tRNA-synth_II_C"/>
</dbReference>
<feature type="binding site" evidence="13">
    <location>
        <position position="418"/>
    </location>
    <ligand>
        <name>Mg(2+)</name>
        <dbReference type="ChEBI" id="CHEBI:18420"/>
        <label>1</label>
    </ligand>
</feature>
<gene>
    <name evidence="13" type="primary">lysS</name>
    <name evidence="16" type="ORF">BLITH_0116</name>
</gene>
<dbReference type="SUPFAM" id="SSF50249">
    <property type="entry name" value="Nucleic acid-binding proteins"/>
    <property type="match status" value="1"/>
</dbReference>
<evidence type="ECO:0000256" key="14">
    <source>
        <dbReference type="RuleBase" id="RU000336"/>
    </source>
</evidence>
<evidence type="ECO:0000256" key="1">
    <source>
        <dbReference type="ARBA" id="ARBA00004496"/>
    </source>
</evidence>
<proteinExistence type="inferred from homology"/>
<comment type="cofactor">
    <cofactor evidence="13 14">
        <name>Mg(2+)</name>
        <dbReference type="ChEBI" id="CHEBI:18420"/>
    </cofactor>
    <text evidence="13 14">Binds 3 Mg(2+) ions per subunit.</text>
</comment>
<dbReference type="Gene3D" id="3.30.930.10">
    <property type="entry name" value="Bira Bifunctional Protein, Domain 2"/>
    <property type="match status" value="1"/>
</dbReference>
<dbReference type="GO" id="GO:0004824">
    <property type="term" value="F:lysine-tRNA ligase activity"/>
    <property type="evidence" value="ECO:0007669"/>
    <property type="project" value="UniProtKB-UniRule"/>
</dbReference>
<keyword evidence="11 13" id="KW-0030">Aminoacyl-tRNA synthetase</keyword>
<dbReference type="CDD" id="cd04322">
    <property type="entry name" value="LysRS_N"/>
    <property type="match status" value="1"/>
</dbReference>
<evidence type="ECO:0000256" key="13">
    <source>
        <dbReference type="HAMAP-Rule" id="MF_00252"/>
    </source>
</evidence>
<dbReference type="GO" id="GO:0005524">
    <property type="term" value="F:ATP binding"/>
    <property type="evidence" value="ECO:0007669"/>
    <property type="project" value="UniProtKB-UniRule"/>
</dbReference>
<keyword evidence="8 13" id="KW-0067">ATP-binding</keyword>
<dbReference type="InterPro" id="IPR002313">
    <property type="entry name" value="Lys-tRNA-ligase_II"/>
</dbReference>
<keyword evidence="7 13" id="KW-0547">Nucleotide-binding</keyword>
<feature type="binding site" evidence="13">
    <location>
        <position position="411"/>
    </location>
    <ligand>
        <name>Mg(2+)</name>
        <dbReference type="ChEBI" id="CHEBI:18420"/>
        <label>1</label>
    </ligand>
</feature>
<evidence type="ECO:0000313" key="17">
    <source>
        <dbReference type="Proteomes" id="UP000244016"/>
    </source>
</evidence>
<dbReference type="GO" id="GO:0006430">
    <property type="term" value="P:lysyl-tRNA aminoacylation"/>
    <property type="evidence" value="ECO:0007669"/>
    <property type="project" value="UniProtKB-UniRule"/>
</dbReference>
<comment type="subunit">
    <text evidence="3 13">Homodimer.</text>
</comment>
<dbReference type="Pfam" id="PF01336">
    <property type="entry name" value="tRNA_anti-codon"/>
    <property type="match status" value="1"/>
</dbReference>
<dbReference type="PANTHER" id="PTHR42918:SF15">
    <property type="entry name" value="LYSINE--TRNA LIGASE, CHLOROPLASTIC_MITOCHONDRIAL"/>
    <property type="match status" value="1"/>
</dbReference>